<dbReference type="InterPro" id="IPR007073">
    <property type="entry name" value="RNA_pol_Rpb1_7"/>
</dbReference>
<organism evidence="2 3">
    <name type="scientific">Rhizopogon vinicolor AM-OR11-026</name>
    <dbReference type="NCBI Taxonomy" id="1314800"/>
    <lineage>
        <taxon>Eukaryota</taxon>
        <taxon>Fungi</taxon>
        <taxon>Dikarya</taxon>
        <taxon>Basidiomycota</taxon>
        <taxon>Agaricomycotina</taxon>
        <taxon>Agaricomycetes</taxon>
        <taxon>Agaricomycetidae</taxon>
        <taxon>Boletales</taxon>
        <taxon>Suillineae</taxon>
        <taxon>Rhizopogonaceae</taxon>
        <taxon>Rhizopogon</taxon>
    </lineage>
</organism>
<dbReference type="Proteomes" id="UP000092154">
    <property type="component" value="Unassembled WGS sequence"/>
</dbReference>
<feature type="domain" description="RNA polymerase Rpb1" evidence="1">
    <location>
        <begin position="1"/>
        <end position="115"/>
    </location>
</feature>
<dbReference type="AlphaFoldDB" id="A0A1B7N1N8"/>
<sequence>IIEEDAVFIESFFTIPDEDIEFKLHLQSSWLLRFELDHAKMIDRKLTIPYVAGRIAESFKTDLFVIWSEDNSQKLIIHCRVLGGGDKNDHGLGTVEEDIFLRQLEKTMLNSVSLRISSLNYMYL</sequence>
<feature type="non-terminal residue" evidence="2">
    <location>
        <position position="1"/>
    </location>
</feature>
<protein>
    <recommendedName>
        <fullName evidence="1">RNA polymerase Rpb1 domain-containing protein</fullName>
    </recommendedName>
</protein>
<dbReference type="InterPro" id="IPR038593">
    <property type="entry name" value="RNA_pol_Rpb1_7_sf"/>
</dbReference>
<dbReference type="STRING" id="1314800.A0A1B7N1N8"/>
<proteinExistence type="predicted"/>
<evidence type="ECO:0000313" key="3">
    <source>
        <dbReference type="Proteomes" id="UP000092154"/>
    </source>
</evidence>
<evidence type="ECO:0000259" key="1">
    <source>
        <dbReference type="Pfam" id="PF04990"/>
    </source>
</evidence>
<dbReference type="InParanoid" id="A0A1B7N1N8"/>
<dbReference type="Gene3D" id="3.30.1360.140">
    <property type="match status" value="1"/>
</dbReference>
<dbReference type="GO" id="GO:0003677">
    <property type="term" value="F:DNA binding"/>
    <property type="evidence" value="ECO:0007669"/>
    <property type="project" value="InterPro"/>
</dbReference>
<gene>
    <name evidence="2" type="ORF">K503DRAFT_815945</name>
</gene>
<dbReference type="GO" id="GO:0006351">
    <property type="term" value="P:DNA-templated transcription"/>
    <property type="evidence" value="ECO:0007669"/>
    <property type="project" value="InterPro"/>
</dbReference>
<keyword evidence="3" id="KW-1185">Reference proteome</keyword>
<dbReference type="Pfam" id="PF04990">
    <property type="entry name" value="RNA_pol_Rpb1_7"/>
    <property type="match status" value="1"/>
</dbReference>
<name>A0A1B7N1N8_9AGAM</name>
<dbReference type="OrthoDB" id="3055786at2759"/>
<reference evidence="2 3" key="1">
    <citation type="submission" date="2016-06" db="EMBL/GenBank/DDBJ databases">
        <title>Comparative genomics of the ectomycorrhizal sister species Rhizopogon vinicolor and Rhizopogon vesiculosus (Basidiomycota: Boletales) reveals a divergence of the mating type B locus.</title>
        <authorList>
            <consortium name="DOE Joint Genome Institute"/>
            <person name="Mujic A.B."/>
            <person name="Kuo A."/>
            <person name="Tritt A."/>
            <person name="Lipzen A."/>
            <person name="Chen C."/>
            <person name="Johnson J."/>
            <person name="Sharma A."/>
            <person name="Barry K."/>
            <person name="Grigoriev I.V."/>
            <person name="Spatafora J.W."/>
        </authorList>
    </citation>
    <scope>NUCLEOTIDE SEQUENCE [LARGE SCALE GENOMIC DNA]</scope>
    <source>
        <strain evidence="2 3">AM-OR11-026</strain>
    </source>
</reference>
<dbReference type="EMBL" id="KV448278">
    <property type="protein sequence ID" value="OAX38752.1"/>
    <property type="molecule type" value="Genomic_DNA"/>
</dbReference>
<dbReference type="GO" id="GO:0003899">
    <property type="term" value="F:DNA-directed RNA polymerase activity"/>
    <property type="evidence" value="ECO:0007669"/>
    <property type="project" value="InterPro"/>
</dbReference>
<evidence type="ECO:0000313" key="2">
    <source>
        <dbReference type="EMBL" id="OAX38752.1"/>
    </source>
</evidence>
<accession>A0A1B7N1N8</accession>
<dbReference type="SUPFAM" id="SSF64484">
    <property type="entry name" value="beta and beta-prime subunits of DNA dependent RNA-polymerase"/>
    <property type="match status" value="1"/>
</dbReference>